<sequence>MDKYRNIINEVSEEYKNKGIQDIIFQPGNNDLFWIYRQILEEDLKPGNIIKIRFDWCKEDKFKVVHINVEKGQEELFKNIDAGKDYINKESILFVKDDSLEEFIKLFDKSFNFKSDNSRNNNNTAENSVLDIHLIVDNDNNLHVVRYEILRYNLSSQNKDCNNNGFLVYDNNEAVERARKESVERANAAEAEANAKGVETNDEPDSDSESISGESFGMPLDKKMDTRQDESEKDVEKIAENALKNKAYKKEEVPAIINKIDETIVKLKEFNVRNNNDANQFKVFNKRYDEMIDFIDNYLSDDALYANDIDIHKFKSMNQNNYYKFKNEWENIKSKLKKQHTLLTVNTSDYWFKFRDKVSGFIELLKALRNDIYVNLFGGRTIRGGRKTKRRSRKIFSKNKRTKRHRKTTNL</sequence>
<feature type="compositionally biased region" description="Low complexity" evidence="1">
    <location>
        <begin position="186"/>
        <end position="195"/>
    </location>
</feature>
<organism evidence="2">
    <name type="scientific">viral metagenome</name>
    <dbReference type="NCBI Taxonomy" id="1070528"/>
    <lineage>
        <taxon>unclassified sequences</taxon>
        <taxon>metagenomes</taxon>
        <taxon>organismal metagenomes</taxon>
    </lineage>
</organism>
<feature type="compositionally biased region" description="Basic and acidic residues" evidence="1">
    <location>
        <begin position="220"/>
        <end position="232"/>
    </location>
</feature>
<protein>
    <submittedName>
        <fullName evidence="2">Uncharacterized protein</fullName>
    </submittedName>
</protein>
<feature type="region of interest" description="Disordered" evidence="1">
    <location>
        <begin position="385"/>
        <end position="411"/>
    </location>
</feature>
<accession>A0A6C0H2A9</accession>
<feature type="region of interest" description="Disordered" evidence="1">
    <location>
        <begin position="179"/>
        <end position="232"/>
    </location>
</feature>
<name>A0A6C0H2A9_9ZZZZ</name>
<evidence type="ECO:0000256" key="1">
    <source>
        <dbReference type="SAM" id="MobiDB-lite"/>
    </source>
</evidence>
<dbReference type="EMBL" id="MN739855">
    <property type="protein sequence ID" value="QHT74681.1"/>
    <property type="molecule type" value="Genomic_DNA"/>
</dbReference>
<reference evidence="2" key="1">
    <citation type="journal article" date="2020" name="Nature">
        <title>Giant virus diversity and host interactions through global metagenomics.</title>
        <authorList>
            <person name="Schulz F."/>
            <person name="Roux S."/>
            <person name="Paez-Espino D."/>
            <person name="Jungbluth S."/>
            <person name="Walsh D.A."/>
            <person name="Denef V.J."/>
            <person name="McMahon K.D."/>
            <person name="Konstantinidis K.T."/>
            <person name="Eloe-Fadrosh E.A."/>
            <person name="Kyrpides N.C."/>
            <person name="Woyke T."/>
        </authorList>
    </citation>
    <scope>NUCLEOTIDE SEQUENCE</scope>
    <source>
        <strain evidence="2">GVMAG-M-3300023179-59</strain>
    </source>
</reference>
<dbReference type="AlphaFoldDB" id="A0A6C0H2A9"/>
<evidence type="ECO:0000313" key="2">
    <source>
        <dbReference type="EMBL" id="QHT74681.1"/>
    </source>
</evidence>
<proteinExistence type="predicted"/>